<sequence>VQGQNGWGVTYTSTYICAVKGSTVDIRCTYSYPSMINDRDNVDTGVDETFWFTKG</sequence>
<comment type="caution">
    <text evidence="1">The sequence shown here is derived from an EMBL/GenBank/DDBJ whole genome shotgun (WGS) entry which is preliminary data.</text>
</comment>
<keyword evidence="2" id="KW-1185">Reference proteome</keyword>
<protein>
    <submittedName>
        <fullName evidence="1">Sialoadhesin-like</fullName>
    </submittedName>
</protein>
<dbReference type="Gene3D" id="2.60.40.10">
    <property type="entry name" value="Immunoglobulins"/>
    <property type="match status" value="1"/>
</dbReference>
<feature type="non-terminal residue" evidence="1">
    <location>
        <position position="1"/>
    </location>
</feature>
<organism evidence="1 2">
    <name type="scientific">Scomber scombrus</name>
    <name type="common">Atlantic mackerel</name>
    <name type="synonym">Scomber vernalis</name>
    <dbReference type="NCBI Taxonomy" id="13677"/>
    <lineage>
        <taxon>Eukaryota</taxon>
        <taxon>Metazoa</taxon>
        <taxon>Chordata</taxon>
        <taxon>Craniata</taxon>
        <taxon>Vertebrata</taxon>
        <taxon>Euteleostomi</taxon>
        <taxon>Actinopterygii</taxon>
        <taxon>Neopterygii</taxon>
        <taxon>Teleostei</taxon>
        <taxon>Neoteleostei</taxon>
        <taxon>Acanthomorphata</taxon>
        <taxon>Pelagiaria</taxon>
        <taxon>Scombriformes</taxon>
        <taxon>Scombridae</taxon>
        <taxon>Scomber</taxon>
    </lineage>
</organism>
<dbReference type="EMBL" id="CAWUFR010001620">
    <property type="protein sequence ID" value="CAK6984119.1"/>
    <property type="molecule type" value="Genomic_DNA"/>
</dbReference>
<gene>
    <name evidence="1" type="ORF">FSCOSCO3_A031868</name>
</gene>
<dbReference type="Proteomes" id="UP001314229">
    <property type="component" value="Unassembled WGS sequence"/>
</dbReference>
<feature type="non-terminal residue" evidence="1">
    <location>
        <position position="55"/>
    </location>
</feature>
<proteinExistence type="predicted"/>
<evidence type="ECO:0000313" key="1">
    <source>
        <dbReference type="EMBL" id="CAK6984119.1"/>
    </source>
</evidence>
<evidence type="ECO:0000313" key="2">
    <source>
        <dbReference type="Proteomes" id="UP001314229"/>
    </source>
</evidence>
<name>A0AAV1QL16_SCOSC</name>
<accession>A0AAV1QL16</accession>
<dbReference type="InterPro" id="IPR013783">
    <property type="entry name" value="Ig-like_fold"/>
</dbReference>
<dbReference type="AlphaFoldDB" id="A0AAV1QL16"/>
<reference evidence="1 2" key="1">
    <citation type="submission" date="2024-01" db="EMBL/GenBank/DDBJ databases">
        <authorList>
            <person name="Alioto T."/>
            <person name="Alioto T."/>
            <person name="Gomez Garrido J."/>
        </authorList>
    </citation>
    <scope>NUCLEOTIDE SEQUENCE [LARGE SCALE GENOMIC DNA]</scope>
</reference>